<organism evidence="8 9">
    <name type="scientific">Paralvinella palmiformis</name>
    <dbReference type="NCBI Taxonomy" id="53620"/>
    <lineage>
        <taxon>Eukaryota</taxon>
        <taxon>Metazoa</taxon>
        <taxon>Spiralia</taxon>
        <taxon>Lophotrochozoa</taxon>
        <taxon>Annelida</taxon>
        <taxon>Polychaeta</taxon>
        <taxon>Sedentaria</taxon>
        <taxon>Canalipalpata</taxon>
        <taxon>Terebellida</taxon>
        <taxon>Terebelliformia</taxon>
        <taxon>Alvinellidae</taxon>
        <taxon>Paralvinella</taxon>
    </lineage>
</organism>
<comment type="caution">
    <text evidence="8">The sequence shown here is derived from an EMBL/GenBank/DDBJ whole genome shotgun (WGS) entry which is preliminary data.</text>
</comment>
<feature type="transmembrane region" description="Helical" evidence="5">
    <location>
        <begin position="1211"/>
        <end position="1236"/>
    </location>
</feature>
<dbReference type="PANTHER" id="PTHR14949:SF56">
    <property type="entry name" value="EGF-LIKE-DOMAIN, MULTIPLE 7"/>
    <property type="match status" value="1"/>
</dbReference>
<dbReference type="GO" id="GO:0005576">
    <property type="term" value="C:extracellular region"/>
    <property type="evidence" value="ECO:0007669"/>
    <property type="project" value="TreeGrafter"/>
</dbReference>
<evidence type="ECO:0000259" key="7">
    <source>
        <dbReference type="PROSITE" id="PS51233"/>
    </source>
</evidence>
<dbReference type="Gene3D" id="2.10.25.10">
    <property type="entry name" value="Laminin"/>
    <property type="match status" value="1"/>
</dbReference>
<dbReference type="InterPro" id="IPR045860">
    <property type="entry name" value="Snake_toxin-like_sf"/>
</dbReference>
<evidence type="ECO:0000256" key="4">
    <source>
        <dbReference type="SAM" id="MobiDB-lite"/>
    </source>
</evidence>
<dbReference type="Gene3D" id="2.10.60.10">
    <property type="entry name" value="CD59"/>
    <property type="match status" value="1"/>
</dbReference>
<evidence type="ECO:0000256" key="6">
    <source>
        <dbReference type="SAM" id="SignalP"/>
    </source>
</evidence>
<evidence type="ECO:0000256" key="1">
    <source>
        <dbReference type="ARBA" id="ARBA00022729"/>
    </source>
</evidence>
<keyword evidence="2" id="KW-1015">Disulfide bond</keyword>
<feature type="chain" id="PRO_5042214886" description="VWFD domain-containing protein" evidence="6">
    <location>
        <begin position="19"/>
        <end position="1276"/>
    </location>
</feature>
<feature type="domain" description="VWFD" evidence="7">
    <location>
        <begin position="631"/>
        <end position="828"/>
    </location>
</feature>
<feature type="region of interest" description="Disordered" evidence="4">
    <location>
        <begin position="293"/>
        <end position="321"/>
    </location>
</feature>
<dbReference type="PROSITE" id="PS00022">
    <property type="entry name" value="EGF_1"/>
    <property type="match status" value="1"/>
</dbReference>
<dbReference type="PANTHER" id="PTHR14949">
    <property type="entry name" value="EGF-LIKE-DOMAIN, MULTIPLE 7, 8"/>
    <property type="match status" value="1"/>
</dbReference>
<feature type="compositionally biased region" description="Polar residues" evidence="4">
    <location>
        <begin position="303"/>
        <end position="321"/>
    </location>
</feature>
<sequence length="1276" mass="141756">MSAVKKTLAFIFLGLVRALVDGLVCYQCLDGEYSQLCNQTATLTRCQYQEEICFTQVTADGNSVFMTSYKTCMDKKQCARIESANPEGCNRGEISPSCTWCCKTDRCNYDRITYSLNYRHYVDGFLNNDEHSNFCKRAPDVISCLTTTLESCYHPGFISGVTSLLEEAVTSLKAQCPDGGCDEASAILCTYNFLVKVTKIVLSVGGSCELLMREVEAHSQCIKLTVSACGTQVLARYSEYSSVLSSTTESICNVIPSSMQPPTAITRNPSTPSVYTISGSYVTTSHPWLPLTTTRPSGLTGKSRGSTSFVPTTSKPNPTSPWITSTLAPPTESPDCHVDVATKCINKLARAIATEAGQITPDYTQICDYELQSAIQCARSNTRFCSHFVQNRVEVLIAYLRKLLDGACDVPTTATPSQCDTKMARSCLVTLLTLTFEKDLEAACQYRDNATDCIDLNTRDCSTEERDSVYKVLTDTLIGLEDKCADYVQCDSDSVIILIEGGDSRKVTFTFKKPPSVICRDTEGCRIMVDFRFSQDNSPRCGKGDPITQVVLGNSDEDSSDAAPHCSRPITEDNWQQQHTVTLTAKIDLVRDGEQKRDFDIVLRKLSYDVEVEIRTVCSYQVIIMDNDTDSVCKSLNDPHIHTFDKIYYNNHYEGIFRLYQHKEHPYEVQVASQRCFRRGSPTCNCAAYVRAGDTVFVVDKCLRRKRCWRNCVPRLRTALYYPTDVTPGMRIYSSENGRIFDVILPHGTRVRINDAETTLINIYIYPSPYDWGRTTGLCGLYDGNKETDIVDSSGKFYSVKALDTIKLRMPIAQTRSWRVPPDEYICNGYKRDFYASPTFCQCDQFGRRAGGSTSQTCKPDSLIETCSMALGVDITRRLPKKNSPKYGVQKGRAKRWADESWIPDFDDEYNPFNEDGTEPAGSWNITSARQYCWDYLRGDPVIQSCLAVPNIDLDLEMQICTDDILATGETTWAPRARESVVEKCEHELRTNPIYTETALGRTLADKVLGRICPSDCSEHGQCIQGQCQCNPPYTGTDCSLRNDAAIDGLSLADGGLCDVATMDCNKLVIHGDHFANTGLLACLFIKVKVTDMDQGGDSSQTIRSNATILSYQELSCPLPVTRQSYDVKVTLDGNGFSEALRFVSYDSNCITCEMNPDSNVTCTRKEDSCVVDDVCYAAGSTHATDPCLVCNPEQFKSKLSRKNSFSCLPGGIAIVTVVCVVVAIAIIAICLCVLFKKRRNRRKKRLSGDTTDADVMYTRSEREPSLAGDKAIISL</sequence>
<proteinExistence type="predicted"/>
<dbReference type="SUPFAM" id="SSF57302">
    <property type="entry name" value="Snake toxin-like"/>
    <property type="match status" value="1"/>
</dbReference>
<keyword evidence="9" id="KW-1185">Reference proteome</keyword>
<keyword evidence="5" id="KW-0472">Membrane</keyword>
<dbReference type="InterPro" id="IPR058727">
    <property type="entry name" value="Helical_Vwde"/>
</dbReference>
<dbReference type="InterPro" id="IPR050969">
    <property type="entry name" value="Dev_Signal_Modulators"/>
</dbReference>
<dbReference type="Pfam" id="PF23106">
    <property type="entry name" value="EGF_Teneurin"/>
    <property type="match status" value="1"/>
</dbReference>
<dbReference type="InterPro" id="IPR000742">
    <property type="entry name" value="EGF"/>
</dbReference>
<reference evidence="8" key="1">
    <citation type="journal article" date="2023" name="Mol. Biol. Evol.">
        <title>Third-Generation Sequencing Reveals the Adaptive Role of the Epigenome in Three Deep-Sea Polychaetes.</title>
        <authorList>
            <person name="Perez M."/>
            <person name="Aroh O."/>
            <person name="Sun Y."/>
            <person name="Lan Y."/>
            <person name="Juniper S.K."/>
            <person name="Young C.R."/>
            <person name="Angers B."/>
            <person name="Qian P.Y."/>
        </authorList>
    </citation>
    <scope>NUCLEOTIDE SEQUENCE</scope>
    <source>
        <strain evidence="8">P08H-3</strain>
    </source>
</reference>
<dbReference type="FunFam" id="2.10.25.10:FF:000001">
    <property type="entry name" value="Tenascin C"/>
    <property type="match status" value="1"/>
</dbReference>
<dbReference type="EMBL" id="JAODUP010000075">
    <property type="protein sequence ID" value="KAK2163705.1"/>
    <property type="molecule type" value="Genomic_DNA"/>
</dbReference>
<evidence type="ECO:0000256" key="5">
    <source>
        <dbReference type="SAM" id="Phobius"/>
    </source>
</evidence>
<dbReference type="Pfam" id="PF26129">
    <property type="entry name" value="Vwde"/>
    <property type="match status" value="1"/>
</dbReference>
<evidence type="ECO:0000256" key="2">
    <source>
        <dbReference type="ARBA" id="ARBA00023157"/>
    </source>
</evidence>
<dbReference type="Proteomes" id="UP001208570">
    <property type="component" value="Unassembled WGS sequence"/>
</dbReference>
<evidence type="ECO:0000313" key="8">
    <source>
        <dbReference type="EMBL" id="KAK2163705.1"/>
    </source>
</evidence>
<evidence type="ECO:0000256" key="3">
    <source>
        <dbReference type="ARBA" id="ARBA00023180"/>
    </source>
</evidence>
<dbReference type="InterPro" id="IPR001846">
    <property type="entry name" value="VWF_type-D"/>
</dbReference>
<dbReference type="AlphaFoldDB" id="A0AAD9NB98"/>
<accession>A0AAD9NB98</accession>
<dbReference type="GO" id="GO:0009986">
    <property type="term" value="C:cell surface"/>
    <property type="evidence" value="ECO:0007669"/>
    <property type="project" value="TreeGrafter"/>
</dbReference>
<dbReference type="PROSITE" id="PS01186">
    <property type="entry name" value="EGF_2"/>
    <property type="match status" value="1"/>
</dbReference>
<keyword evidence="5" id="KW-0812">Transmembrane</keyword>
<keyword evidence="5" id="KW-1133">Transmembrane helix</keyword>
<keyword evidence="1 6" id="KW-0732">Signal</keyword>
<dbReference type="GO" id="GO:0005102">
    <property type="term" value="F:signaling receptor binding"/>
    <property type="evidence" value="ECO:0007669"/>
    <property type="project" value="TreeGrafter"/>
</dbReference>
<dbReference type="PROSITE" id="PS51233">
    <property type="entry name" value="VWFD"/>
    <property type="match status" value="1"/>
</dbReference>
<evidence type="ECO:0000313" key="9">
    <source>
        <dbReference type="Proteomes" id="UP001208570"/>
    </source>
</evidence>
<name>A0AAD9NB98_9ANNE</name>
<gene>
    <name evidence="8" type="ORF">LSH36_75g11005</name>
</gene>
<dbReference type="Pfam" id="PF00094">
    <property type="entry name" value="VWD"/>
    <property type="match status" value="1"/>
</dbReference>
<keyword evidence="3" id="KW-0325">Glycoprotein</keyword>
<protein>
    <recommendedName>
        <fullName evidence="7">VWFD domain-containing protein</fullName>
    </recommendedName>
</protein>
<feature type="signal peptide" evidence="6">
    <location>
        <begin position="1"/>
        <end position="18"/>
    </location>
</feature>